<organism evidence="3 4">
    <name type="scientific">Hymenobacter coccineus</name>
    <dbReference type="NCBI Taxonomy" id="1908235"/>
    <lineage>
        <taxon>Bacteria</taxon>
        <taxon>Pseudomonadati</taxon>
        <taxon>Bacteroidota</taxon>
        <taxon>Cytophagia</taxon>
        <taxon>Cytophagales</taxon>
        <taxon>Hymenobacteraceae</taxon>
        <taxon>Hymenobacter</taxon>
    </lineage>
</organism>
<protein>
    <recommendedName>
        <fullName evidence="2">Gliding motility protein GldL-like N-terminal domain-containing protein</fullName>
    </recommendedName>
</protein>
<keyword evidence="4" id="KW-1185">Reference proteome</keyword>
<comment type="caution">
    <text evidence="3">The sequence shown here is derived from an EMBL/GenBank/DDBJ whole genome shotgun (WGS) entry which is preliminary data.</text>
</comment>
<accession>A0A1G1TI43</accession>
<keyword evidence="1" id="KW-0812">Transmembrane</keyword>
<dbReference type="InterPro" id="IPR055087">
    <property type="entry name" value="GldL-like_N"/>
</dbReference>
<evidence type="ECO:0000259" key="2">
    <source>
        <dbReference type="Pfam" id="PF22827"/>
    </source>
</evidence>
<dbReference type="RefSeq" id="WP_070742820.1">
    <property type="nucleotide sequence ID" value="NZ_MDZA01000133.1"/>
</dbReference>
<sequence>MEKQLDLVEKIAWPAALLGLAAKWALVPAGSYLLLLGLGALATVYFLRSYWPATSAAGEAPATAATFLDDYLRKVTGISAAVTLVGTLFKLLNWSSGNTMLVVGVATMALVVVLSAFRQYLSWFAVAIAAVGGLALYVPSETLIRQFHRNDPALVEKLVYQLHHPRDRAAADAVQRHQR</sequence>
<gene>
    <name evidence="3" type="ORF">BEN49_06410</name>
</gene>
<dbReference type="OrthoDB" id="885387at2"/>
<feature type="transmembrane region" description="Helical" evidence="1">
    <location>
        <begin position="99"/>
        <end position="117"/>
    </location>
</feature>
<name>A0A1G1TI43_9BACT</name>
<feature type="transmembrane region" description="Helical" evidence="1">
    <location>
        <begin position="32"/>
        <end position="51"/>
    </location>
</feature>
<feature type="transmembrane region" description="Helical" evidence="1">
    <location>
        <begin position="123"/>
        <end position="140"/>
    </location>
</feature>
<evidence type="ECO:0000313" key="3">
    <source>
        <dbReference type="EMBL" id="OGX90535.1"/>
    </source>
</evidence>
<evidence type="ECO:0000313" key="4">
    <source>
        <dbReference type="Proteomes" id="UP000177506"/>
    </source>
</evidence>
<feature type="domain" description="Gliding motility protein GldL-like N-terminal" evidence="2">
    <location>
        <begin position="76"/>
        <end position="119"/>
    </location>
</feature>
<keyword evidence="1" id="KW-1133">Transmembrane helix</keyword>
<dbReference type="Pfam" id="PF22827">
    <property type="entry name" value="GldL_N"/>
    <property type="match status" value="1"/>
</dbReference>
<dbReference type="AlphaFoldDB" id="A0A1G1TI43"/>
<reference evidence="3 4" key="1">
    <citation type="submission" date="2016-08" db="EMBL/GenBank/DDBJ databases">
        <title>Hymenobacter coccineus sp. nov., Hymenobacter lapidarius sp. nov. and Hymenobacter glacialis sp. nov., isolated from Antarctic soil.</title>
        <authorList>
            <person name="Sedlacek I."/>
            <person name="Kralova S."/>
            <person name="Kyrova K."/>
            <person name="Maslanova I."/>
            <person name="Stankova E."/>
            <person name="Vrbovska V."/>
            <person name="Nemec M."/>
            <person name="Bartak M."/>
            <person name="Svec P."/>
            <person name="Busse H.-J."/>
            <person name="Pantucek R."/>
        </authorList>
    </citation>
    <scope>NUCLEOTIDE SEQUENCE [LARGE SCALE GENOMIC DNA]</scope>
    <source>
        <strain evidence="3 4">CCM 8649</strain>
    </source>
</reference>
<keyword evidence="1" id="KW-0472">Membrane</keyword>
<dbReference type="Proteomes" id="UP000177506">
    <property type="component" value="Unassembled WGS sequence"/>
</dbReference>
<evidence type="ECO:0000256" key="1">
    <source>
        <dbReference type="SAM" id="Phobius"/>
    </source>
</evidence>
<proteinExistence type="predicted"/>
<dbReference type="EMBL" id="MDZA01000133">
    <property type="protein sequence ID" value="OGX90535.1"/>
    <property type="molecule type" value="Genomic_DNA"/>
</dbReference>